<gene>
    <name evidence="1" type="ORF">MYCIT1_LOCUS17412</name>
</gene>
<reference evidence="1" key="1">
    <citation type="submission" date="2023-11" db="EMBL/GenBank/DDBJ databases">
        <authorList>
            <person name="De Vega J J."/>
            <person name="De Vega J J."/>
        </authorList>
    </citation>
    <scope>NUCLEOTIDE SEQUENCE</scope>
</reference>
<accession>A0AAD2K1E0</accession>
<keyword evidence="2" id="KW-1185">Reference proteome</keyword>
<comment type="caution">
    <text evidence="1">The sequence shown here is derived from an EMBL/GenBank/DDBJ whole genome shotgun (WGS) entry which is preliminary data.</text>
</comment>
<organism evidence="1 2">
    <name type="scientific">Mycena citricolor</name>
    <dbReference type="NCBI Taxonomy" id="2018698"/>
    <lineage>
        <taxon>Eukaryota</taxon>
        <taxon>Fungi</taxon>
        <taxon>Dikarya</taxon>
        <taxon>Basidiomycota</taxon>
        <taxon>Agaricomycotina</taxon>
        <taxon>Agaricomycetes</taxon>
        <taxon>Agaricomycetidae</taxon>
        <taxon>Agaricales</taxon>
        <taxon>Marasmiineae</taxon>
        <taxon>Mycenaceae</taxon>
        <taxon>Mycena</taxon>
    </lineage>
</organism>
<dbReference type="EMBL" id="CAVNYO010000180">
    <property type="protein sequence ID" value="CAK5271959.1"/>
    <property type="molecule type" value="Genomic_DNA"/>
</dbReference>
<dbReference type="Proteomes" id="UP001295794">
    <property type="component" value="Unassembled WGS sequence"/>
</dbReference>
<protein>
    <submittedName>
        <fullName evidence="1">Uncharacterized protein</fullName>
    </submittedName>
</protein>
<name>A0AAD2K1E0_9AGAR</name>
<proteinExistence type="predicted"/>
<dbReference type="AlphaFoldDB" id="A0AAD2K1E0"/>
<evidence type="ECO:0000313" key="1">
    <source>
        <dbReference type="EMBL" id="CAK5271959.1"/>
    </source>
</evidence>
<evidence type="ECO:0000313" key="2">
    <source>
        <dbReference type="Proteomes" id="UP001295794"/>
    </source>
</evidence>
<sequence length="106" mass="11445">MSTKPVTRCRTGHRGTIRLLATPPHACGTQNPAWPSSTSYFRYFAQNAVRPPRVGNVCAPEQGTSSVGLAFTTQSPPAVTRSNRLGCARQAHRRALVHARHPGPVC</sequence>